<reference evidence="1" key="1">
    <citation type="submission" date="2025-08" db="UniProtKB">
        <authorList>
            <consortium name="Ensembl"/>
        </authorList>
    </citation>
    <scope>IDENTIFICATION</scope>
</reference>
<dbReference type="GO" id="GO:0046982">
    <property type="term" value="F:protein heterodimerization activity"/>
    <property type="evidence" value="ECO:0007669"/>
    <property type="project" value="InterPro"/>
</dbReference>
<dbReference type="AlphaFoldDB" id="A0A8C4Q463"/>
<evidence type="ECO:0000313" key="1">
    <source>
        <dbReference type="Ensembl" id="ENSEBUP00000009575.1"/>
    </source>
</evidence>
<evidence type="ECO:0000313" key="2">
    <source>
        <dbReference type="Proteomes" id="UP000694388"/>
    </source>
</evidence>
<organism evidence="1 2">
    <name type="scientific">Eptatretus burgeri</name>
    <name type="common">Inshore hagfish</name>
    <dbReference type="NCBI Taxonomy" id="7764"/>
    <lineage>
        <taxon>Eukaryota</taxon>
        <taxon>Metazoa</taxon>
        <taxon>Chordata</taxon>
        <taxon>Craniata</taxon>
        <taxon>Vertebrata</taxon>
        <taxon>Cyclostomata</taxon>
        <taxon>Myxini</taxon>
        <taxon>Myxiniformes</taxon>
        <taxon>Myxinidae</taxon>
        <taxon>Eptatretinae</taxon>
        <taxon>Eptatretus</taxon>
    </lineage>
</organism>
<dbReference type="Ensembl" id="ENSEBUT00000010101.1">
    <property type="protein sequence ID" value="ENSEBUP00000009575.1"/>
    <property type="gene ID" value="ENSEBUG00000006155.1"/>
</dbReference>
<accession>A0A8C4Q463</accession>
<name>A0A8C4Q463_EPTBU</name>
<proteinExistence type="predicted"/>
<sequence>MAKDEKAMSLDVRDACGARSREEDVREGDKNREIAVHTEGDRPQRLCAFPMSRIKSLMKFDPDLGLANPESVFLIARAAVTPRLYLFKKMSFHYPALAKRKTGLSDRWRTYAWRTSCVVRVYIC</sequence>
<keyword evidence="2" id="KW-1185">Reference proteome</keyword>
<protein>
    <submittedName>
        <fullName evidence="1">Uncharacterized protein</fullName>
    </submittedName>
</protein>
<reference evidence="1" key="2">
    <citation type="submission" date="2025-09" db="UniProtKB">
        <authorList>
            <consortium name="Ensembl"/>
        </authorList>
    </citation>
    <scope>IDENTIFICATION</scope>
</reference>
<dbReference type="Proteomes" id="UP000694388">
    <property type="component" value="Unplaced"/>
</dbReference>
<dbReference type="Gene3D" id="1.10.20.10">
    <property type="entry name" value="Histone, subunit A"/>
    <property type="match status" value="1"/>
</dbReference>
<dbReference type="InterPro" id="IPR009072">
    <property type="entry name" value="Histone-fold"/>
</dbReference>